<evidence type="ECO:0000256" key="2">
    <source>
        <dbReference type="ARBA" id="ARBA00038453"/>
    </source>
</evidence>
<comment type="subunit">
    <text evidence="3">Homodimer.</text>
</comment>
<feature type="binding site" evidence="3">
    <location>
        <begin position="180"/>
        <end position="182"/>
    </location>
    <ligand>
        <name>substrate</name>
    </ligand>
</feature>
<feature type="binding site" evidence="3">
    <location>
        <position position="16"/>
    </location>
    <ligand>
        <name>substrate</name>
    </ligand>
</feature>
<keyword evidence="3" id="KW-0479">Metal-binding</keyword>
<gene>
    <name evidence="4" type="ORF">GCM10023349_24180</name>
</gene>
<comment type="function">
    <text evidence="3">Catalyzes the condensation of isopentenyl diphosphate (IPP) with allylic pyrophosphates generating different type of terpenoids.</text>
</comment>
<evidence type="ECO:0000313" key="4">
    <source>
        <dbReference type="EMBL" id="GAA4705526.1"/>
    </source>
</evidence>
<keyword evidence="3" id="KW-0460">Magnesium</keyword>
<dbReference type="PROSITE" id="PS01066">
    <property type="entry name" value="UPP_SYNTHASE"/>
    <property type="match status" value="1"/>
</dbReference>
<dbReference type="RefSeq" id="WP_345521519.1">
    <property type="nucleotide sequence ID" value="NZ_BAABKM010000002.1"/>
</dbReference>
<reference evidence="5" key="1">
    <citation type="journal article" date="2019" name="Int. J. Syst. Evol. Microbiol.">
        <title>The Global Catalogue of Microorganisms (GCM) 10K type strain sequencing project: providing services to taxonomists for standard genome sequencing and annotation.</title>
        <authorList>
            <consortium name="The Broad Institute Genomics Platform"/>
            <consortium name="The Broad Institute Genome Sequencing Center for Infectious Disease"/>
            <person name="Wu L."/>
            <person name="Ma J."/>
        </authorList>
    </citation>
    <scope>NUCLEOTIDE SEQUENCE [LARGE SCALE GENOMIC DNA]</scope>
    <source>
        <strain evidence="5">JCM 18531</strain>
    </source>
</reference>
<feature type="binding site" evidence="3">
    <location>
        <begin position="12"/>
        <end position="15"/>
    </location>
    <ligand>
        <name>substrate</name>
    </ligand>
</feature>
<name>A0ABP8XCT6_9ACTN</name>
<dbReference type="PANTHER" id="PTHR10291">
    <property type="entry name" value="DEHYDRODOLICHYL DIPHOSPHATE SYNTHASE FAMILY MEMBER"/>
    <property type="match status" value="1"/>
</dbReference>
<dbReference type="PANTHER" id="PTHR10291:SF43">
    <property type="entry name" value="DEHYDRODOLICHYL DIPHOSPHATE SYNTHASE COMPLEX SUBUNIT DHDDS"/>
    <property type="match status" value="1"/>
</dbReference>
<comment type="similarity">
    <text evidence="2">Belongs to the UPP synthase family. Z-FPP synthase subfamily.</text>
</comment>
<dbReference type="InterPro" id="IPR036424">
    <property type="entry name" value="UPP_synth-like_sf"/>
</dbReference>
<proteinExistence type="inferred from homology"/>
<dbReference type="InterPro" id="IPR001441">
    <property type="entry name" value="UPP_synth-like"/>
</dbReference>
<dbReference type="EMBL" id="BAABKM010000002">
    <property type="protein sequence ID" value="GAA4705526.1"/>
    <property type="molecule type" value="Genomic_DNA"/>
</dbReference>
<feature type="binding site" evidence="3">
    <location>
        <position position="11"/>
    </location>
    <ligand>
        <name>Mg(2+)</name>
        <dbReference type="ChEBI" id="CHEBI:18420"/>
    </ligand>
</feature>
<dbReference type="HAMAP" id="MF_01139">
    <property type="entry name" value="ISPT"/>
    <property type="match status" value="1"/>
</dbReference>
<dbReference type="NCBIfam" id="TIGR00055">
    <property type="entry name" value="uppS"/>
    <property type="match status" value="1"/>
</dbReference>
<dbReference type="CDD" id="cd00475">
    <property type="entry name" value="Cis_IPPS"/>
    <property type="match status" value="1"/>
</dbReference>
<feature type="binding site" evidence="3">
    <location>
        <position position="193"/>
    </location>
    <ligand>
        <name>Mg(2+)</name>
        <dbReference type="ChEBI" id="CHEBI:18420"/>
    </ligand>
</feature>
<feature type="active site" evidence="3">
    <location>
        <position position="11"/>
    </location>
</feature>
<organism evidence="4 5">
    <name type="scientific">Nocardioides conyzicola</name>
    <dbReference type="NCBI Taxonomy" id="1651781"/>
    <lineage>
        <taxon>Bacteria</taxon>
        <taxon>Bacillati</taxon>
        <taxon>Actinomycetota</taxon>
        <taxon>Actinomycetes</taxon>
        <taxon>Propionibacteriales</taxon>
        <taxon>Nocardioidaceae</taxon>
        <taxon>Nocardioides</taxon>
    </lineage>
</organism>
<comment type="caution">
    <text evidence="3">Lacks conserved residue(s) required for the propagation of feature annotation.</text>
</comment>
<keyword evidence="1 3" id="KW-0808">Transferase</keyword>
<dbReference type="Gene3D" id="3.40.1180.10">
    <property type="entry name" value="Decaprenyl diphosphate synthase-like"/>
    <property type="match status" value="1"/>
</dbReference>
<feature type="active site" description="Proton acceptor" evidence="3">
    <location>
        <position position="60"/>
    </location>
</feature>
<dbReference type="InterPro" id="IPR018520">
    <property type="entry name" value="UPP_synth-like_CS"/>
</dbReference>
<comment type="caution">
    <text evidence="4">The sequence shown here is derived from an EMBL/GenBank/DDBJ whole genome shotgun (WGS) entry which is preliminary data.</text>
</comment>
<feature type="binding site" evidence="3">
    <location>
        <position position="174"/>
    </location>
    <ligand>
        <name>substrate</name>
    </ligand>
</feature>
<keyword evidence="5" id="KW-1185">Reference proteome</keyword>
<dbReference type="EC" id="2.5.1.-" evidence="3"/>
<feature type="binding site" evidence="3">
    <location>
        <position position="64"/>
    </location>
    <ligand>
        <name>substrate</name>
    </ligand>
</feature>
<evidence type="ECO:0000313" key="5">
    <source>
        <dbReference type="Proteomes" id="UP001499974"/>
    </source>
</evidence>
<evidence type="ECO:0000256" key="3">
    <source>
        <dbReference type="HAMAP-Rule" id="MF_01139"/>
    </source>
</evidence>
<dbReference type="Proteomes" id="UP001499974">
    <property type="component" value="Unassembled WGS sequence"/>
</dbReference>
<sequence length="223" mass="24577">MRPTHVGLVMDGNRRWARAAGHDDPRIGHRHGAEHVEDFLAWCAARDLQHLTIYVLSADNIRKRPGPEVDHLFTLLATTIPRILEQPAGEWALHVSGDRSLLPPATAEALAEAERRTADRPRHCTLAIAYDGHRDIVEGIRAALLSSSDGEVDVDAITAGLGGGPVKEIDLVIRTSGELRLSGFFPWQSAHAELFVSSKLWPAFTERDLDRALAHFAEVRSAR</sequence>
<feature type="binding site" evidence="3">
    <location>
        <begin position="57"/>
        <end position="59"/>
    </location>
    <ligand>
        <name>substrate</name>
    </ligand>
</feature>
<feature type="binding site" evidence="3">
    <location>
        <position position="29"/>
    </location>
    <ligand>
        <name>substrate</name>
    </ligand>
</feature>
<accession>A0ABP8XCT6</accession>
<dbReference type="Pfam" id="PF01255">
    <property type="entry name" value="Prenyltransf"/>
    <property type="match status" value="1"/>
</dbReference>
<dbReference type="SUPFAM" id="SSF64005">
    <property type="entry name" value="Undecaprenyl diphosphate synthase"/>
    <property type="match status" value="1"/>
</dbReference>
<evidence type="ECO:0000256" key="1">
    <source>
        <dbReference type="ARBA" id="ARBA00022679"/>
    </source>
</evidence>
<dbReference type="GO" id="GO:0016740">
    <property type="term" value="F:transferase activity"/>
    <property type="evidence" value="ECO:0007669"/>
    <property type="project" value="UniProtKB-KW"/>
</dbReference>
<comment type="cofactor">
    <cofactor evidence="3">
        <name>Mg(2+)</name>
        <dbReference type="ChEBI" id="CHEBI:18420"/>
    </cofactor>
    <text evidence="3">Binds 2 magnesium ions per subunit.</text>
</comment>
<protein>
    <recommendedName>
        <fullName evidence="3">Isoprenyl transferase</fullName>
        <ecNumber evidence="3">2.5.1.-</ecNumber>
    </recommendedName>
</protein>